<dbReference type="InterPro" id="IPR057475">
    <property type="entry name" value="CUT_C"/>
</dbReference>
<organism evidence="3 4">
    <name type="scientific">Teladorsagia circumcincta</name>
    <name type="common">Brown stomach worm</name>
    <name type="synonym">Ostertagia circumcincta</name>
    <dbReference type="NCBI Taxonomy" id="45464"/>
    <lineage>
        <taxon>Eukaryota</taxon>
        <taxon>Metazoa</taxon>
        <taxon>Ecdysozoa</taxon>
        <taxon>Nematoda</taxon>
        <taxon>Chromadorea</taxon>
        <taxon>Rhabditida</taxon>
        <taxon>Rhabditina</taxon>
        <taxon>Rhabditomorpha</taxon>
        <taxon>Strongyloidea</taxon>
        <taxon>Trichostrongylidae</taxon>
        <taxon>Teladorsagia</taxon>
    </lineage>
</organism>
<evidence type="ECO:0000256" key="1">
    <source>
        <dbReference type="ARBA" id="ARBA00022729"/>
    </source>
</evidence>
<dbReference type="PANTHER" id="PTHR22907">
    <property type="entry name" value="GH04558P"/>
    <property type="match status" value="1"/>
</dbReference>
<evidence type="ECO:0000313" key="4">
    <source>
        <dbReference type="Proteomes" id="UP000230423"/>
    </source>
</evidence>
<sequence>MISTFLKRDVLNRRHPPHPFHVPAIVPIVPTISTPASVSTDAQGLVHLQCSPLGFKISLNVPPGYEGAVVVKGQEDKEECRKEIHGLESSSNLTVGFFVASKSCGVTRVHSSAVNMKRLKKKTPDTSHQFSFRELMIAETISLLTVPPTCAYSIRKDSPNGTIVKTAFVGETVYHRWECDGGEGRFYDTQ</sequence>
<protein>
    <recommendedName>
        <fullName evidence="2">Cuticlin C-terminal domain-containing protein</fullName>
    </recommendedName>
</protein>
<name>A0A2G9TZ63_TELCI</name>
<dbReference type="OrthoDB" id="5855959at2759"/>
<reference evidence="3 4" key="1">
    <citation type="submission" date="2015-09" db="EMBL/GenBank/DDBJ databases">
        <title>Draft genome of the parasitic nematode Teladorsagia circumcincta isolate WARC Sus (inbred).</title>
        <authorList>
            <person name="Mitreva M."/>
        </authorList>
    </citation>
    <scope>NUCLEOTIDE SEQUENCE [LARGE SCALE GENOMIC DNA]</scope>
    <source>
        <strain evidence="3 4">S</strain>
    </source>
</reference>
<gene>
    <name evidence="3" type="ORF">TELCIR_15083</name>
</gene>
<keyword evidence="1" id="KW-0732">Signal</keyword>
<proteinExistence type="predicted"/>
<dbReference type="AlphaFoldDB" id="A0A2G9TZ63"/>
<dbReference type="Pfam" id="PF25301">
    <property type="entry name" value="CUT_C"/>
    <property type="match status" value="1"/>
</dbReference>
<dbReference type="Proteomes" id="UP000230423">
    <property type="component" value="Unassembled WGS sequence"/>
</dbReference>
<dbReference type="InterPro" id="IPR051962">
    <property type="entry name" value="Cuticlin"/>
</dbReference>
<keyword evidence="4" id="KW-1185">Reference proteome</keyword>
<evidence type="ECO:0000259" key="2">
    <source>
        <dbReference type="Pfam" id="PF25301"/>
    </source>
</evidence>
<accession>A0A2G9TZ63</accession>
<evidence type="ECO:0000313" key="3">
    <source>
        <dbReference type="EMBL" id="PIO63319.1"/>
    </source>
</evidence>
<feature type="domain" description="Cuticlin C-terminal" evidence="2">
    <location>
        <begin position="148"/>
        <end position="183"/>
    </location>
</feature>
<dbReference type="PANTHER" id="PTHR22907:SF40">
    <property type="entry name" value="TRANSMEMBRANE PROTEIN-RELATED"/>
    <property type="match status" value="1"/>
</dbReference>
<dbReference type="EMBL" id="KZ351037">
    <property type="protein sequence ID" value="PIO63319.1"/>
    <property type="molecule type" value="Genomic_DNA"/>
</dbReference>